<gene>
    <name evidence="2" type="ORF">L1I30_10520</name>
</gene>
<sequence>MKNFKIEIKWGLLFVLAGLLWMLFEKSMGWHDALIADHAWYTNLFAFVAILIYVLALKDKKKNFYDGRMTWQQGFISGVVITAIVALFAPISQYVTATYISPEYFNNMIAYSVDNSTMSQEQAEAYFNLKSYVIQAIFGALAMGVVTSAIVAFFVKSKKI</sequence>
<dbReference type="InterPro" id="IPR025250">
    <property type="entry name" value="DUF4199"/>
</dbReference>
<keyword evidence="1" id="KW-1133">Transmembrane helix</keyword>
<dbReference type="RefSeq" id="WP_236134250.1">
    <property type="nucleotide sequence ID" value="NZ_JAKGTH010000009.1"/>
</dbReference>
<keyword evidence="1" id="KW-0472">Membrane</keyword>
<protein>
    <submittedName>
        <fullName evidence="2">DUF4199 domain-containing protein</fullName>
    </submittedName>
</protein>
<dbReference type="Proteomes" id="UP001179363">
    <property type="component" value="Unassembled WGS sequence"/>
</dbReference>
<feature type="transmembrane region" description="Helical" evidence="1">
    <location>
        <begin position="39"/>
        <end position="57"/>
    </location>
</feature>
<organism evidence="2 3">
    <name type="scientific">Gillisia lutea</name>
    <dbReference type="NCBI Taxonomy" id="2909668"/>
    <lineage>
        <taxon>Bacteria</taxon>
        <taxon>Pseudomonadati</taxon>
        <taxon>Bacteroidota</taxon>
        <taxon>Flavobacteriia</taxon>
        <taxon>Flavobacteriales</taxon>
        <taxon>Flavobacteriaceae</taxon>
        <taxon>Gillisia</taxon>
    </lineage>
</organism>
<keyword evidence="3" id="KW-1185">Reference proteome</keyword>
<proteinExistence type="predicted"/>
<name>A0ABS9EGW3_9FLAO</name>
<evidence type="ECO:0000256" key="1">
    <source>
        <dbReference type="SAM" id="Phobius"/>
    </source>
</evidence>
<keyword evidence="1" id="KW-0812">Transmembrane</keyword>
<reference evidence="2" key="1">
    <citation type="submission" date="2022-01" db="EMBL/GenBank/DDBJ databases">
        <title>Gillisia lutea sp. nov., isolated from marine plastic residues from the Malvarosa beach (Valencia, Spain).</title>
        <authorList>
            <person name="Vidal-Verdu A."/>
            <person name="Molina-Menor E."/>
            <person name="Satari L."/>
            <person name="Pascual J."/>
            <person name="Pereto J."/>
            <person name="Porcar M."/>
        </authorList>
    </citation>
    <scope>NUCLEOTIDE SEQUENCE</scope>
    <source>
        <strain evidence="2">M10.2A</strain>
    </source>
</reference>
<evidence type="ECO:0000313" key="3">
    <source>
        <dbReference type="Proteomes" id="UP001179363"/>
    </source>
</evidence>
<feature type="transmembrane region" description="Helical" evidence="1">
    <location>
        <begin position="69"/>
        <end position="91"/>
    </location>
</feature>
<feature type="transmembrane region" description="Helical" evidence="1">
    <location>
        <begin position="132"/>
        <end position="155"/>
    </location>
</feature>
<dbReference type="Pfam" id="PF13858">
    <property type="entry name" value="DUF4199"/>
    <property type="match status" value="1"/>
</dbReference>
<dbReference type="EMBL" id="JAKGTH010000009">
    <property type="protein sequence ID" value="MCF4102101.1"/>
    <property type="molecule type" value="Genomic_DNA"/>
</dbReference>
<comment type="caution">
    <text evidence="2">The sequence shown here is derived from an EMBL/GenBank/DDBJ whole genome shotgun (WGS) entry which is preliminary data.</text>
</comment>
<accession>A0ABS9EGW3</accession>
<evidence type="ECO:0000313" key="2">
    <source>
        <dbReference type="EMBL" id="MCF4102101.1"/>
    </source>
</evidence>